<name>A0A9Q3KFT9_9BASI</name>
<reference evidence="1" key="1">
    <citation type="submission" date="2021-03" db="EMBL/GenBank/DDBJ databases">
        <title>Draft genome sequence of rust myrtle Austropuccinia psidii MF-1, a brazilian biotype.</title>
        <authorList>
            <person name="Quecine M.C."/>
            <person name="Pachon D.M.R."/>
            <person name="Bonatelli M.L."/>
            <person name="Correr F.H."/>
            <person name="Franceschini L.M."/>
            <person name="Leite T.F."/>
            <person name="Margarido G.R.A."/>
            <person name="Almeida C.A."/>
            <person name="Ferrarezi J.A."/>
            <person name="Labate C.A."/>
        </authorList>
    </citation>
    <scope>NUCLEOTIDE SEQUENCE</scope>
    <source>
        <strain evidence="1">MF-1</strain>
    </source>
</reference>
<accession>A0A9Q3KFT9</accession>
<dbReference type="Proteomes" id="UP000765509">
    <property type="component" value="Unassembled WGS sequence"/>
</dbReference>
<evidence type="ECO:0000313" key="1">
    <source>
        <dbReference type="EMBL" id="MBW0578440.1"/>
    </source>
</evidence>
<protein>
    <submittedName>
        <fullName evidence="1">Uncharacterized protein</fullName>
    </submittedName>
</protein>
<comment type="caution">
    <text evidence="1">The sequence shown here is derived from an EMBL/GenBank/DDBJ whole genome shotgun (WGS) entry which is preliminary data.</text>
</comment>
<sequence length="102" mass="11489">MRLQHFPPSPSSPLLMLSHPRPYHLYAHVVHSRHHLSLRARSALLTCSRHHLSLRLCSALPTCSRHHLALCLCGALPTSSQHCLPYLHSWSALPTPLILMLV</sequence>
<organism evidence="1 2">
    <name type="scientific">Austropuccinia psidii MF-1</name>
    <dbReference type="NCBI Taxonomy" id="1389203"/>
    <lineage>
        <taxon>Eukaryota</taxon>
        <taxon>Fungi</taxon>
        <taxon>Dikarya</taxon>
        <taxon>Basidiomycota</taxon>
        <taxon>Pucciniomycotina</taxon>
        <taxon>Pucciniomycetes</taxon>
        <taxon>Pucciniales</taxon>
        <taxon>Sphaerophragmiaceae</taxon>
        <taxon>Austropuccinia</taxon>
    </lineage>
</organism>
<proteinExistence type="predicted"/>
<gene>
    <name evidence="1" type="ORF">O181_118155</name>
</gene>
<keyword evidence="2" id="KW-1185">Reference proteome</keyword>
<evidence type="ECO:0000313" key="2">
    <source>
        <dbReference type="Proteomes" id="UP000765509"/>
    </source>
</evidence>
<dbReference type="AlphaFoldDB" id="A0A9Q3KFT9"/>
<dbReference type="EMBL" id="AVOT02102783">
    <property type="protein sequence ID" value="MBW0578440.1"/>
    <property type="molecule type" value="Genomic_DNA"/>
</dbReference>